<evidence type="ECO:0000256" key="1">
    <source>
        <dbReference type="ARBA" id="ARBA00004123"/>
    </source>
</evidence>
<dbReference type="Gene3D" id="3.30.710.10">
    <property type="entry name" value="Potassium Channel Kv1.1, Chain A"/>
    <property type="match status" value="2"/>
</dbReference>
<dbReference type="FunFam" id="3.30.160.60:FF:000325">
    <property type="entry name" value="ZFP90 zinc finger protein"/>
    <property type="match status" value="1"/>
</dbReference>
<keyword evidence="8" id="KW-0238">DNA-binding</keyword>
<comment type="subcellular location">
    <subcellularLocation>
        <location evidence="1">Nucleus</location>
    </subcellularLocation>
</comment>
<dbReference type="PROSITE" id="PS50157">
    <property type="entry name" value="ZINC_FINGER_C2H2_2"/>
    <property type="match status" value="3"/>
</dbReference>
<dbReference type="FunFam" id="3.30.160.60:FF:000100">
    <property type="entry name" value="Zinc finger 45-like"/>
    <property type="match status" value="1"/>
</dbReference>
<evidence type="ECO:0000259" key="14">
    <source>
        <dbReference type="PROSITE" id="PS50157"/>
    </source>
</evidence>
<gene>
    <name evidence="15" type="ORF">QR680_009687</name>
</gene>
<dbReference type="Proteomes" id="UP001175271">
    <property type="component" value="Unassembled WGS sequence"/>
</dbReference>
<dbReference type="InterPro" id="IPR028091">
    <property type="entry name" value="FAM91_N_dom"/>
</dbReference>
<evidence type="ECO:0000256" key="9">
    <source>
        <dbReference type="ARBA" id="ARBA00023163"/>
    </source>
</evidence>
<dbReference type="GO" id="GO:0003677">
    <property type="term" value="F:DNA binding"/>
    <property type="evidence" value="ECO:0007669"/>
    <property type="project" value="UniProtKB-KW"/>
</dbReference>
<dbReference type="InterPro" id="IPR036236">
    <property type="entry name" value="Znf_C2H2_sf"/>
</dbReference>
<dbReference type="Pfam" id="PF00651">
    <property type="entry name" value="BTB"/>
    <property type="match status" value="2"/>
</dbReference>
<sequence>MPLARTSSSDGSADSPTSSGVPDGGSPLGSLGHPVFDLGEECFEQISSGLYVDDCHGSPEDAAIYEEQVSASPQVQAHAESIFIYLRDLLDTEGHGFADVSLNCCGKQLLHAHRVVLAAFSSSFEPLLMGVHNTSVISVDVDTKITGVSEDDLRDIVQFMYSGRSYLTRPSLPKSASTLGCQSLGQLLNACASQSTVDAQETVVFEDRDHAVRLLYALDRFKMDNAFTDCILKCRGGFIAQCHRVVLSAFSSHFATVLASTADSAMVTLDVDSEVIGVSGSDLRNIIDFMYTGTVRVARKRFRILRQAAVTLGVARLVDVIDGENAHSSPPQPAYLIESQGGAFEDFASNSESSSLPEEDFAFDASGFQGPVANEQDRYLFSKVDEALLEYTPTPPPERELTASDDYGEIYEAYVSGPRRGRKSGSYGNPLKDFQRRGFYSQNPSCSAGGRVQVFQNAARRKDPEPYGTGYGSPRTVSQQDVVVRTDKSVEKPYKCPYCDHRTKEKSAVEKHIRCIHTQEAPYKCKFCHQAFKVQSNLVRHIRAHTGEKPYACKKCGTSYADKKNMDAHVFREHLKLKPTICPSPGCAAKFWRKDRFVVHCKRFHNFIPKEDERMSAVTSEVEAAIRDNVVWAKLPENLKLLLGGSQREYDKLVLEYSIKNQLRFKGNIVRHVRRDAEGYYDILLKYSQNHLMLFPYHLSDIVVRELRITPFTYYIGIITDLMTAEKSYDSLPNFTAADAMRVLGIGRNQYIDLMNQNRSNRKFLRRSTPIRALLPTVPVQITMEPWHLLCAGNIIEADVKALSRIEKDIIDMLLDEGPQICGTLDSAVIQSLHQKGLVYFEVPVYDDDYVYVTTLDGFVMNRVLGDYFETLLYKIFVTIDEQSTVKELSDTISIDLGLVKTAISLFCRLGFAKKRVTGLENLALHKTWAEYMVLPANDDSNLDDSLTMITTDLADLSNSLVSPCVGEHDEDDDLLNAVDEALSGADPASPIAGEISSSAMVSPSALQTPNDAGSKRIGFVFDSTLTAFLMMGNLSSSLKNHAVTLFEVGKLGDETVDNFIDELQNVNLFAEGEAQRYSEHARTLLHTILALREHAEIDLLRGESLLSLDRSARLRVIQKSYKLLVSMGPISTEACSLSSVSLPHYGPPAVEVTSFWWRLHLYETVGSGPPSLLIPMGCRLPRLPGLLSKWKRVIVTTGAHEPVILSTDNCLITINDTLMTSPVFLQAYSSVADDSEVVNIPFPFEKDGEEDKDSFVHHPAVHVLREKLGLENLVGYIVLVNMRKKPTKTGSQGGGAPSAITLANGGTSSKNNVVTKDPRKICSPRQKLEEGESFDDYVLFDCIFGIPLFDEHLNKVICDKIRRHDTFNPSNFSSVEFTNATLSEGTMALVKRFRSNNYQCPFGNDSTGTPFPTETIAFEEESKSLHRVPYGFCV</sequence>
<dbReference type="SUPFAM" id="SSF57667">
    <property type="entry name" value="beta-beta-alpha zinc fingers"/>
    <property type="match status" value="2"/>
</dbReference>
<evidence type="ECO:0000256" key="11">
    <source>
        <dbReference type="PROSITE-ProRule" id="PRU00042"/>
    </source>
</evidence>
<evidence type="ECO:0000256" key="12">
    <source>
        <dbReference type="SAM" id="MobiDB-lite"/>
    </source>
</evidence>
<evidence type="ECO:0000256" key="8">
    <source>
        <dbReference type="ARBA" id="ARBA00023125"/>
    </source>
</evidence>
<dbReference type="PROSITE" id="PS00028">
    <property type="entry name" value="ZINC_FINGER_C2H2_1"/>
    <property type="match status" value="2"/>
</dbReference>
<keyword evidence="3" id="KW-0479">Metal-binding</keyword>
<dbReference type="InterPro" id="IPR039199">
    <property type="entry name" value="FAM91"/>
</dbReference>
<dbReference type="InterPro" id="IPR000210">
    <property type="entry name" value="BTB/POZ_dom"/>
</dbReference>
<feature type="compositionally biased region" description="Low complexity" evidence="12">
    <location>
        <begin position="1"/>
        <end position="20"/>
    </location>
</feature>
<dbReference type="GO" id="GO:0008270">
    <property type="term" value="F:zinc ion binding"/>
    <property type="evidence" value="ECO:0007669"/>
    <property type="project" value="UniProtKB-KW"/>
</dbReference>
<dbReference type="SMART" id="SM00225">
    <property type="entry name" value="BTB"/>
    <property type="match status" value="2"/>
</dbReference>
<comment type="similarity">
    <text evidence="2">Belongs to the FAM91 family.</text>
</comment>
<evidence type="ECO:0000256" key="10">
    <source>
        <dbReference type="ARBA" id="ARBA00023242"/>
    </source>
</evidence>
<dbReference type="InterPro" id="IPR011333">
    <property type="entry name" value="SKP1/BTB/POZ_sf"/>
</dbReference>
<feature type="domain" description="C2H2-type" evidence="14">
    <location>
        <begin position="494"/>
        <end position="522"/>
    </location>
</feature>
<feature type="domain" description="BTB" evidence="13">
    <location>
        <begin position="98"/>
        <end position="169"/>
    </location>
</feature>
<evidence type="ECO:0000256" key="6">
    <source>
        <dbReference type="ARBA" id="ARBA00022833"/>
    </source>
</evidence>
<dbReference type="Pfam" id="PF14647">
    <property type="entry name" value="FAM91_N"/>
    <property type="match status" value="1"/>
</dbReference>
<keyword evidence="9" id="KW-0804">Transcription</keyword>
<feature type="region of interest" description="Disordered" evidence="12">
    <location>
        <begin position="458"/>
        <end position="477"/>
    </location>
</feature>
<dbReference type="PANTHER" id="PTHR28441">
    <property type="entry name" value="PROTEIN FAM91A1"/>
    <property type="match status" value="1"/>
</dbReference>
<dbReference type="GO" id="GO:0005634">
    <property type="term" value="C:nucleus"/>
    <property type="evidence" value="ECO:0007669"/>
    <property type="project" value="UniProtKB-SubCell"/>
</dbReference>
<keyword evidence="10" id="KW-0539">Nucleus</keyword>
<organism evidence="15 16">
    <name type="scientific">Steinernema hermaphroditum</name>
    <dbReference type="NCBI Taxonomy" id="289476"/>
    <lineage>
        <taxon>Eukaryota</taxon>
        <taxon>Metazoa</taxon>
        <taxon>Ecdysozoa</taxon>
        <taxon>Nematoda</taxon>
        <taxon>Chromadorea</taxon>
        <taxon>Rhabditida</taxon>
        <taxon>Tylenchina</taxon>
        <taxon>Panagrolaimomorpha</taxon>
        <taxon>Strongyloidoidea</taxon>
        <taxon>Steinernematidae</taxon>
        <taxon>Steinernema</taxon>
    </lineage>
</organism>
<comment type="caution">
    <text evidence="15">The sequence shown here is derived from an EMBL/GenBank/DDBJ whole genome shotgun (WGS) entry which is preliminary data.</text>
</comment>
<evidence type="ECO:0000313" key="16">
    <source>
        <dbReference type="Proteomes" id="UP001175271"/>
    </source>
</evidence>
<feature type="domain" description="C2H2-type" evidence="14">
    <location>
        <begin position="551"/>
        <end position="579"/>
    </location>
</feature>
<dbReference type="CDD" id="cd18186">
    <property type="entry name" value="BTB_POZ_ZBTB_KLHL-like"/>
    <property type="match status" value="1"/>
</dbReference>
<feature type="region of interest" description="Disordered" evidence="12">
    <location>
        <begin position="1"/>
        <end position="26"/>
    </location>
</feature>
<feature type="domain" description="C2H2-type" evidence="14">
    <location>
        <begin position="523"/>
        <end position="550"/>
    </location>
</feature>
<evidence type="ECO:0008006" key="17">
    <source>
        <dbReference type="Google" id="ProtNLM"/>
    </source>
</evidence>
<dbReference type="InterPro" id="IPR028097">
    <property type="entry name" value="FAM91_C_dom"/>
</dbReference>
<dbReference type="PROSITE" id="PS50097">
    <property type="entry name" value="BTB"/>
    <property type="match status" value="2"/>
</dbReference>
<keyword evidence="7" id="KW-0805">Transcription regulation</keyword>
<dbReference type="Pfam" id="PF00096">
    <property type="entry name" value="zf-C2H2"/>
    <property type="match status" value="1"/>
</dbReference>
<dbReference type="Pfam" id="PF14648">
    <property type="entry name" value="FAM91_C"/>
    <property type="match status" value="1"/>
</dbReference>
<evidence type="ECO:0000256" key="3">
    <source>
        <dbReference type="ARBA" id="ARBA00022723"/>
    </source>
</evidence>
<dbReference type="Gene3D" id="3.30.160.60">
    <property type="entry name" value="Classic Zinc Finger"/>
    <property type="match status" value="3"/>
</dbReference>
<feature type="domain" description="BTB" evidence="13">
    <location>
        <begin position="228"/>
        <end position="299"/>
    </location>
</feature>
<dbReference type="SMART" id="SM00355">
    <property type="entry name" value="ZnF_C2H2"/>
    <property type="match status" value="4"/>
</dbReference>
<dbReference type="InterPro" id="IPR013087">
    <property type="entry name" value="Znf_C2H2_type"/>
</dbReference>
<protein>
    <recommendedName>
        <fullName evidence="17">BTB domain-containing protein</fullName>
    </recommendedName>
</protein>
<keyword evidence="6" id="KW-0862">Zinc</keyword>
<accession>A0AA39IL97</accession>
<name>A0AA39IL97_9BILA</name>
<evidence type="ECO:0000313" key="15">
    <source>
        <dbReference type="EMBL" id="KAK0426396.1"/>
    </source>
</evidence>
<dbReference type="EMBL" id="JAUCMV010000001">
    <property type="protein sequence ID" value="KAK0426396.1"/>
    <property type="molecule type" value="Genomic_DNA"/>
</dbReference>
<dbReference type="PANTHER" id="PTHR28441:SF2">
    <property type="entry name" value="PROTEIN FAM91A1"/>
    <property type="match status" value="1"/>
</dbReference>
<evidence type="ECO:0000256" key="7">
    <source>
        <dbReference type="ARBA" id="ARBA00023015"/>
    </source>
</evidence>
<keyword evidence="5 11" id="KW-0863">Zinc-finger</keyword>
<keyword evidence="16" id="KW-1185">Reference proteome</keyword>
<evidence type="ECO:0000256" key="4">
    <source>
        <dbReference type="ARBA" id="ARBA00022737"/>
    </source>
</evidence>
<dbReference type="SUPFAM" id="SSF54695">
    <property type="entry name" value="POZ domain"/>
    <property type="match status" value="2"/>
</dbReference>
<evidence type="ECO:0000259" key="13">
    <source>
        <dbReference type="PROSITE" id="PS50097"/>
    </source>
</evidence>
<evidence type="ECO:0000256" key="5">
    <source>
        <dbReference type="ARBA" id="ARBA00022771"/>
    </source>
</evidence>
<keyword evidence="4" id="KW-0677">Repeat</keyword>
<proteinExistence type="inferred from homology"/>
<evidence type="ECO:0000256" key="2">
    <source>
        <dbReference type="ARBA" id="ARBA00010319"/>
    </source>
</evidence>
<reference evidence="15" key="1">
    <citation type="submission" date="2023-06" db="EMBL/GenBank/DDBJ databases">
        <title>Genomic analysis of the entomopathogenic nematode Steinernema hermaphroditum.</title>
        <authorList>
            <person name="Schwarz E.M."/>
            <person name="Heppert J.K."/>
            <person name="Baniya A."/>
            <person name="Schwartz H.T."/>
            <person name="Tan C.-H."/>
            <person name="Antoshechkin I."/>
            <person name="Sternberg P.W."/>
            <person name="Goodrich-Blair H."/>
            <person name="Dillman A.R."/>
        </authorList>
    </citation>
    <scope>NUCLEOTIDE SEQUENCE</scope>
    <source>
        <strain evidence="15">PS9179</strain>
        <tissue evidence="15">Whole animal</tissue>
    </source>
</reference>